<dbReference type="Gene3D" id="3.60.21.70">
    <property type="entry name" value="PhoD-like phosphatase"/>
    <property type="match status" value="1"/>
</dbReference>
<protein>
    <submittedName>
        <fullName evidence="3">G10542 protein</fullName>
    </submittedName>
</protein>
<sequence>MQERALTQSAQKASPEALQNGHSSIPGGVGESSPAPGLVPKAKAPLSQHPSAAAALSKGDNCVLIPGLHERLIVSGPYIVLLECDSTQHIWRASVMIVTPPAQGAVLPAEPTLTLMDQGQTKQRQGLLLDEHAGWKFWRFDLEALLADHARVLEYSIEAEQMDKSARYPVALPGKQQGWRWGFHSCNGLSASADLGSWKDPHLWEDVMAVHREKPLVAMCGGGDQIYNDALWQSPSLQAWVSGVSTHTPKARLEHPFDEAMQQEVTDFLFNHYRVHFQARPALAQAYACIPQINSADDHDIFDGWGSYPEYLQKCPVFQGIYRCCHRFYLLFQHHTTPELSRSMNGLFGPPGTYSWCRQLGPRMALLGPDCRAERTVHRILSPETYDALFAQVAALPATVKHIVVCATVPICFPKLPLSELTLTALEDLPFIKGALQKTGLAAGIVDKFGHVDLLDDVIDHWDAKTHLGERKAFVERLQAVAKARQARISFVSGDVHVAGIGRLYTRPKMAHLTHDHRFMPQIVSSAIWNCPPPSKLITLLEKTDRSSKVTRSTQEKMVRAFQGGHKLMAARNWCLAEELPYTQQLQPGDGDRDALRRQKTSGALLYTLRVEDPANQTAQPKTYEAICPLYIHSPLRSHMAVRRSSLLQRCMCVSKTKEDDPLDEL</sequence>
<comment type="caution">
    <text evidence="3">The sequence shown here is derived from an EMBL/GenBank/DDBJ whole genome shotgun (WGS) entry which is preliminary data.</text>
</comment>
<dbReference type="InterPro" id="IPR038607">
    <property type="entry name" value="PhoD-like_sf"/>
</dbReference>
<feature type="compositionally biased region" description="Polar residues" evidence="1">
    <location>
        <begin position="1"/>
        <end position="12"/>
    </location>
</feature>
<dbReference type="InterPro" id="IPR043904">
    <property type="entry name" value="PhoD_2-like"/>
</dbReference>
<evidence type="ECO:0000256" key="1">
    <source>
        <dbReference type="SAM" id="MobiDB-lite"/>
    </source>
</evidence>
<dbReference type="Pfam" id="PF19050">
    <property type="entry name" value="PhoD_2"/>
    <property type="match status" value="2"/>
</dbReference>
<dbReference type="PANTHER" id="PTHR46689:SF1">
    <property type="entry name" value="PHOD-LIKE PHOSPHATASE DOMAIN-CONTAINING PROTEIN"/>
    <property type="match status" value="1"/>
</dbReference>
<evidence type="ECO:0000313" key="4">
    <source>
        <dbReference type="Proteomes" id="UP001497392"/>
    </source>
</evidence>
<reference evidence="3 4" key="1">
    <citation type="submission" date="2024-06" db="EMBL/GenBank/DDBJ databases">
        <authorList>
            <person name="Kraege A."/>
            <person name="Thomma B."/>
        </authorList>
    </citation>
    <scope>NUCLEOTIDE SEQUENCE [LARGE SCALE GENOMIC DNA]</scope>
</reference>
<dbReference type="CDD" id="cd07389">
    <property type="entry name" value="MPP_PhoD"/>
    <property type="match status" value="1"/>
</dbReference>
<dbReference type="Proteomes" id="UP001497392">
    <property type="component" value="Unassembled WGS sequence"/>
</dbReference>
<organism evidence="3 4">
    <name type="scientific">Coccomyxa viridis</name>
    <dbReference type="NCBI Taxonomy" id="1274662"/>
    <lineage>
        <taxon>Eukaryota</taxon>
        <taxon>Viridiplantae</taxon>
        <taxon>Chlorophyta</taxon>
        <taxon>core chlorophytes</taxon>
        <taxon>Trebouxiophyceae</taxon>
        <taxon>Trebouxiophyceae incertae sedis</taxon>
        <taxon>Coccomyxaceae</taxon>
        <taxon>Coccomyxa</taxon>
    </lineage>
</organism>
<keyword evidence="4" id="KW-1185">Reference proteome</keyword>
<feature type="domain" description="PhoD-like phosphatase" evidence="2">
    <location>
        <begin position="432"/>
        <end position="544"/>
    </location>
</feature>
<name>A0ABP1G5R5_9CHLO</name>
<dbReference type="InterPro" id="IPR018946">
    <property type="entry name" value="PhoD-like_MPP"/>
</dbReference>
<feature type="region of interest" description="Disordered" evidence="1">
    <location>
        <begin position="1"/>
        <end position="46"/>
    </location>
</feature>
<evidence type="ECO:0000313" key="3">
    <source>
        <dbReference type="EMBL" id="CAL5227551.1"/>
    </source>
</evidence>
<gene>
    <name evidence="3" type="primary">g10542</name>
    <name evidence="3" type="ORF">VP750_LOCUS9457</name>
</gene>
<dbReference type="EMBL" id="CAXHTA020000017">
    <property type="protein sequence ID" value="CAL5227551.1"/>
    <property type="molecule type" value="Genomic_DNA"/>
</dbReference>
<accession>A0ABP1G5R5</accession>
<feature type="domain" description="PhoD-like phosphatase" evidence="2">
    <location>
        <begin position="166"/>
        <end position="420"/>
    </location>
</feature>
<dbReference type="PANTHER" id="PTHR46689">
    <property type="entry name" value="MEMBRANE PROTEIN, PUTATIVE-RELATED"/>
    <property type="match status" value="1"/>
</dbReference>
<evidence type="ECO:0000259" key="2">
    <source>
        <dbReference type="Pfam" id="PF19050"/>
    </source>
</evidence>
<proteinExistence type="predicted"/>